<feature type="non-terminal residue" evidence="1">
    <location>
        <position position="1"/>
    </location>
</feature>
<gene>
    <name evidence="1" type="ORF">DERYTH_LOCUS18585</name>
</gene>
<reference evidence="1" key="1">
    <citation type="submission" date="2021-06" db="EMBL/GenBank/DDBJ databases">
        <authorList>
            <person name="Kallberg Y."/>
            <person name="Tangrot J."/>
            <person name="Rosling A."/>
        </authorList>
    </citation>
    <scope>NUCLEOTIDE SEQUENCE</scope>
    <source>
        <strain evidence="1">MA453B</strain>
    </source>
</reference>
<dbReference type="EMBL" id="CAJVPY010019026">
    <property type="protein sequence ID" value="CAG8769862.1"/>
    <property type="molecule type" value="Genomic_DNA"/>
</dbReference>
<evidence type="ECO:0000313" key="1">
    <source>
        <dbReference type="EMBL" id="CAG8769862.1"/>
    </source>
</evidence>
<protein>
    <submittedName>
        <fullName evidence="1">13887_t:CDS:1</fullName>
    </submittedName>
</protein>
<organism evidence="1 2">
    <name type="scientific">Dentiscutata erythropus</name>
    <dbReference type="NCBI Taxonomy" id="1348616"/>
    <lineage>
        <taxon>Eukaryota</taxon>
        <taxon>Fungi</taxon>
        <taxon>Fungi incertae sedis</taxon>
        <taxon>Mucoromycota</taxon>
        <taxon>Glomeromycotina</taxon>
        <taxon>Glomeromycetes</taxon>
        <taxon>Diversisporales</taxon>
        <taxon>Gigasporaceae</taxon>
        <taxon>Dentiscutata</taxon>
    </lineage>
</organism>
<keyword evidence="2" id="KW-1185">Reference proteome</keyword>
<sequence>AAIDKLDQRLSNIQRFPGLKIFKEGLKNIKQFIADEYRNMMKVFLFIVEGLIKKYHKASIEKNVAKHYDNTLVNIYY</sequence>
<comment type="caution">
    <text evidence="1">The sequence shown here is derived from an EMBL/GenBank/DDBJ whole genome shotgun (WGS) entry which is preliminary data.</text>
</comment>
<evidence type="ECO:0000313" key="2">
    <source>
        <dbReference type="Proteomes" id="UP000789405"/>
    </source>
</evidence>
<dbReference type="AlphaFoldDB" id="A0A9N9JCR9"/>
<dbReference type="Proteomes" id="UP000789405">
    <property type="component" value="Unassembled WGS sequence"/>
</dbReference>
<proteinExistence type="predicted"/>
<name>A0A9N9JCR9_9GLOM</name>
<dbReference type="OrthoDB" id="2422819at2759"/>
<accession>A0A9N9JCR9</accession>